<dbReference type="AlphaFoldDB" id="G2DCZ0"/>
<evidence type="ECO:0000256" key="2">
    <source>
        <dbReference type="SAM" id="MobiDB-lite"/>
    </source>
</evidence>
<comment type="caution">
    <text evidence="3">The sequence shown here is derived from an EMBL/GenBank/DDBJ whole genome shotgun (WGS) entry which is preliminary data.</text>
</comment>
<dbReference type="Proteomes" id="UP000004491">
    <property type="component" value="Unassembled WGS sequence"/>
</dbReference>
<feature type="coiled-coil region" evidence="1">
    <location>
        <begin position="216"/>
        <end position="243"/>
    </location>
</feature>
<feature type="coiled-coil region" evidence="1">
    <location>
        <begin position="103"/>
        <end position="137"/>
    </location>
</feature>
<evidence type="ECO:0000256" key="1">
    <source>
        <dbReference type="SAM" id="Coils"/>
    </source>
</evidence>
<proteinExistence type="predicted"/>
<name>G2DCZ0_9GAMM</name>
<evidence type="ECO:0000313" key="3">
    <source>
        <dbReference type="EMBL" id="EGV51520.1"/>
    </source>
</evidence>
<dbReference type="Pfam" id="PF11172">
    <property type="entry name" value="DUF2959"/>
    <property type="match status" value="1"/>
</dbReference>
<sequence length="254" mass="28916">MAEAHQPAQSATLQRPPAPMPAGGPLWQHGRKRNHPGHPCTMLNTRLLPLLLLLLTGCSTLYYDTMEKVGYHKRDILADRVEATRDAQSEAQQQFRSALEQFAAVIELKNTDLKQAYAALNDEYEESQSAADTVSERIDKVKSVADALFDEWQEELGLYNNQSMKAASRKKLQQTRKRYASMLQSMLKAERAMQPVLNTFRDNVLFLKHNLNAQAIGTLRGEFSALKREIDQLLERMNRSIERSNRFIDSLQQG</sequence>
<protein>
    <recommendedName>
        <fullName evidence="5">DUF2959 domain-containing protein</fullName>
    </recommendedName>
</protein>
<accession>G2DCZ0</accession>
<evidence type="ECO:0000313" key="4">
    <source>
        <dbReference type="Proteomes" id="UP000004491"/>
    </source>
</evidence>
<organism evidence="3 4">
    <name type="scientific">endosymbiont of Riftia pachyptila</name>
    <name type="common">vent Ph05</name>
    <dbReference type="NCBI Taxonomy" id="1048808"/>
    <lineage>
        <taxon>Bacteria</taxon>
        <taxon>Pseudomonadati</taxon>
        <taxon>Pseudomonadota</taxon>
        <taxon>Gammaproteobacteria</taxon>
        <taxon>sulfur-oxidizing symbionts</taxon>
    </lineage>
</organism>
<evidence type="ECO:0008006" key="5">
    <source>
        <dbReference type="Google" id="ProtNLM"/>
    </source>
</evidence>
<keyword evidence="1" id="KW-0175">Coiled coil</keyword>
<gene>
    <name evidence="3" type="ORF">Rifp1Sym_bg00130</name>
</gene>
<feature type="region of interest" description="Disordered" evidence="2">
    <location>
        <begin position="1"/>
        <end position="33"/>
    </location>
</feature>
<reference evidence="3" key="1">
    <citation type="journal article" date="2011" name="ISME J.">
        <title>The endosymbionts of the deep-sea tubeworms Riftia pachyptila and Tevnia jerichonana share an identical physiology as revealed by proteogenomic analyses.</title>
        <authorList>
            <person name="Gardebrecht A."/>
            <person name="Markert S."/>
            <person name="Felbeck H."/>
            <person name="Thuermer A."/>
            <person name="Albrecht D."/>
            <person name="Wollherr A."/>
            <person name="Kabisch J."/>
            <person name="Lehmann R."/>
            <person name="Daniel R."/>
            <person name="Liesegang H."/>
            <person name="Hecker M."/>
            <person name="Sievert S.M."/>
            <person name="Schweder T."/>
        </authorList>
    </citation>
    <scope>NUCLEOTIDE SEQUENCE [LARGE SCALE GENOMIC DNA]</scope>
</reference>
<dbReference type="PATRIC" id="fig|1048808.3.peg.1467"/>
<keyword evidence="4" id="KW-1185">Reference proteome</keyword>
<dbReference type="EMBL" id="AFOC01000034">
    <property type="protein sequence ID" value="EGV51520.1"/>
    <property type="molecule type" value="Genomic_DNA"/>
</dbReference>
<dbReference type="InterPro" id="IPR021342">
    <property type="entry name" value="DUF2959"/>
</dbReference>